<comment type="catalytic activity">
    <reaction evidence="2">
        <text>ATP + H2O = ADP + phosphate + H(+)</text>
        <dbReference type="Rhea" id="RHEA:13065"/>
        <dbReference type="ChEBI" id="CHEBI:15377"/>
        <dbReference type="ChEBI" id="CHEBI:15378"/>
        <dbReference type="ChEBI" id="CHEBI:30616"/>
        <dbReference type="ChEBI" id="CHEBI:43474"/>
        <dbReference type="ChEBI" id="CHEBI:456216"/>
    </reaction>
</comment>
<evidence type="ECO:0000256" key="2">
    <source>
        <dbReference type="ARBA" id="ARBA00049360"/>
    </source>
</evidence>
<dbReference type="EMBL" id="AP019697">
    <property type="protein sequence ID" value="BBK26038.1"/>
    <property type="molecule type" value="Genomic_DNA"/>
</dbReference>
<dbReference type="GeneID" id="92717175"/>
<evidence type="ECO:0000256" key="1">
    <source>
        <dbReference type="ARBA" id="ARBA00006976"/>
    </source>
</evidence>
<evidence type="ECO:0000313" key="6">
    <source>
        <dbReference type="EMBL" id="BBK26038.1"/>
    </source>
</evidence>
<dbReference type="InterPro" id="IPR050678">
    <property type="entry name" value="DNA_Partitioning_ATPase"/>
</dbReference>
<accession>A0A8D4UVZ6</accession>
<dbReference type="OrthoDB" id="9815116at2"/>
<reference evidence="7" key="1">
    <citation type="submission" date="2019-05" db="EMBL/GenBank/DDBJ databases">
        <title>Complete genome sequencing of Dialister sp. strain 5BBH33.</title>
        <authorList>
            <person name="Sakamoto M."/>
            <person name="Murakami T."/>
            <person name="Mori H."/>
        </authorList>
    </citation>
    <scope>NUCLEOTIDE SEQUENCE [LARGE SCALE GENOMIC DNA]</scope>
    <source>
        <strain evidence="7">5BBH33</strain>
    </source>
</reference>
<dbReference type="InterPro" id="IPR025669">
    <property type="entry name" value="AAA_dom"/>
</dbReference>
<dbReference type="Pfam" id="PF13614">
    <property type="entry name" value="AAA_31"/>
    <property type="match status" value="1"/>
</dbReference>
<dbReference type="SUPFAM" id="SSF52540">
    <property type="entry name" value="P-loop containing nucleoside triphosphate hydrolases"/>
    <property type="match status" value="1"/>
</dbReference>
<name>A0A8D4UVZ6_9FIRM</name>
<comment type="similarity">
    <text evidence="1">Belongs to the ParA family.</text>
</comment>
<dbReference type="CDD" id="cd02042">
    <property type="entry name" value="ParAB_family"/>
    <property type="match status" value="1"/>
</dbReference>
<organism evidence="6 7">
    <name type="scientific">Dialister hominis</name>
    <dbReference type="NCBI Taxonomy" id="2582419"/>
    <lineage>
        <taxon>Bacteria</taxon>
        <taxon>Bacillati</taxon>
        <taxon>Bacillota</taxon>
        <taxon>Negativicutes</taxon>
        <taxon>Veillonellales</taxon>
        <taxon>Veillonellaceae</taxon>
        <taxon>Dialister</taxon>
    </lineage>
</organism>
<proteinExistence type="inferred from homology"/>
<evidence type="ECO:0000256" key="4">
    <source>
        <dbReference type="ARBA" id="ARBA00071824"/>
    </source>
</evidence>
<evidence type="ECO:0000259" key="5">
    <source>
        <dbReference type="Pfam" id="PF13614"/>
    </source>
</evidence>
<protein>
    <recommendedName>
        <fullName evidence="4">Sporulation initiation inhibitor protein Soj</fullName>
    </recommendedName>
</protein>
<sequence>MGKIISIINQKGGVGKTTTAVNLAAELADKGHKTLLIDEDAQGNSTSGLSKDVKFGKDLYDVLLDDADAKEAAVKTAVKKLWLLPSSIDLAGAEIEIAGLPEREFLLRKKLAAIKDSYDYILIDCPPSLGLLTLNALVASDSIIIPIQAEFYALEGLSQLVKTVQVVSRKLNPSLHILGILLTMFDGRTNLSLQVAEEVKKYFGSKVFRTVIPRTVKLSEAPSFGEPILTYAPKSKGAEAYKKLSREVVRRD</sequence>
<dbReference type="FunFam" id="3.40.50.300:FF:000285">
    <property type="entry name" value="Sporulation initiation inhibitor Soj"/>
    <property type="match status" value="1"/>
</dbReference>
<dbReference type="Gene3D" id="3.40.50.300">
    <property type="entry name" value="P-loop containing nucleotide triphosphate hydrolases"/>
    <property type="match status" value="1"/>
</dbReference>
<evidence type="ECO:0000313" key="7">
    <source>
        <dbReference type="Proteomes" id="UP000320585"/>
    </source>
</evidence>
<dbReference type="PANTHER" id="PTHR13696">
    <property type="entry name" value="P-LOOP CONTAINING NUCLEOSIDE TRIPHOSPHATE HYDROLASE"/>
    <property type="match status" value="1"/>
</dbReference>
<comment type="subunit">
    <text evidence="3">Dimerizes in the presence of ATP but not ADP; ATP-binding is required for double-stranded (ds)DNA-binding. Interacts with DnaA.</text>
</comment>
<dbReference type="InterPro" id="IPR027417">
    <property type="entry name" value="P-loop_NTPase"/>
</dbReference>
<feature type="domain" description="AAA" evidence="5">
    <location>
        <begin position="3"/>
        <end position="177"/>
    </location>
</feature>
<dbReference type="AlphaFoldDB" id="A0A8D4UVZ6"/>
<dbReference type="RefSeq" id="WP_022383274.1">
    <property type="nucleotide sequence ID" value="NZ_AP019697.1"/>
</dbReference>
<dbReference type="KEGG" id="dho:Dia5BBH33_19730"/>
<evidence type="ECO:0000256" key="3">
    <source>
        <dbReference type="ARBA" id="ARBA00062323"/>
    </source>
</evidence>
<dbReference type="PANTHER" id="PTHR13696:SF52">
    <property type="entry name" value="PARA FAMILY PROTEIN CT_582"/>
    <property type="match status" value="1"/>
</dbReference>
<dbReference type="PIRSF" id="PIRSF009320">
    <property type="entry name" value="Nuc_binding_HP_1000"/>
    <property type="match status" value="1"/>
</dbReference>
<dbReference type="Proteomes" id="UP000320585">
    <property type="component" value="Chromosome"/>
</dbReference>
<gene>
    <name evidence="6" type="ORF">Dia5BBH33_19730</name>
</gene>
<keyword evidence="7" id="KW-1185">Reference proteome</keyword>